<gene>
    <name evidence="3" type="primary">Fcgbp_5</name>
    <name evidence="3" type="ORF">MOTALB_R15505</name>
</gene>
<accession>A0A7K5CMT2</accession>
<dbReference type="EMBL" id="VXBE01020816">
    <property type="protein sequence ID" value="NWS09577.1"/>
    <property type="molecule type" value="Genomic_DNA"/>
</dbReference>
<name>A0A7K5CMT2_MOTAL</name>
<keyword evidence="4" id="KW-1185">Reference proteome</keyword>
<feature type="domain" description="VWF/SSPO/Zonadhesin-like cysteine-rich" evidence="2">
    <location>
        <begin position="1"/>
        <end position="65"/>
    </location>
</feature>
<reference evidence="3 4" key="1">
    <citation type="submission" date="2019-09" db="EMBL/GenBank/DDBJ databases">
        <title>Bird 10,000 Genomes (B10K) Project - Family phase.</title>
        <authorList>
            <person name="Zhang G."/>
        </authorList>
    </citation>
    <scope>NUCLEOTIDE SEQUENCE [LARGE SCALE GENOMIC DNA]</scope>
    <source>
        <strain evidence="3">B10K-DU-001-75</strain>
        <tissue evidence="3">Muscle</tissue>
    </source>
</reference>
<dbReference type="PANTHER" id="PTHR11339">
    <property type="entry name" value="EXTRACELLULAR MATRIX GLYCOPROTEIN RELATED"/>
    <property type="match status" value="1"/>
</dbReference>
<protein>
    <submittedName>
        <fullName evidence="3">FCGBP protein</fullName>
    </submittedName>
</protein>
<feature type="non-terminal residue" evidence="3">
    <location>
        <position position="1"/>
    </location>
</feature>
<dbReference type="InterPro" id="IPR050780">
    <property type="entry name" value="Mucin_vWF_Thrombospondin_sf"/>
</dbReference>
<dbReference type="Proteomes" id="UP000532252">
    <property type="component" value="Unassembled WGS sequence"/>
</dbReference>
<proteinExistence type="predicted"/>
<dbReference type="PANTHER" id="PTHR11339:SF373">
    <property type="entry name" value="VWFD DOMAIN-CONTAINING PROTEIN"/>
    <property type="match status" value="1"/>
</dbReference>
<evidence type="ECO:0000313" key="3">
    <source>
        <dbReference type="EMBL" id="NWS09577.1"/>
    </source>
</evidence>
<comment type="caution">
    <text evidence="3">The sequence shown here is derived from an EMBL/GenBank/DDBJ whole genome shotgun (WGS) entry which is preliminary data.</text>
</comment>
<sequence>TDTSGPFKVCHTVLSPSSYFDTCSYDLCELGLDRETLCKSLQSYADACQSLGVQIPVWRNATFCPITCPANSHYE</sequence>
<dbReference type="AlphaFoldDB" id="A0A7K5CMT2"/>
<dbReference type="GO" id="GO:0031012">
    <property type="term" value="C:extracellular matrix"/>
    <property type="evidence" value="ECO:0007669"/>
    <property type="project" value="TreeGrafter"/>
</dbReference>
<dbReference type="InterPro" id="IPR014853">
    <property type="entry name" value="VWF/SSPO/ZAN-like_Cys-rich_dom"/>
</dbReference>
<dbReference type="Pfam" id="PF08742">
    <property type="entry name" value="C8"/>
    <property type="match status" value="1"/>
</dbReference>
<evidence type="ECO:0000313" key="4">
    <source>
        <dbReference type="Proteomes" id="UP000532252"/>
    </source>
</evidence>
<evidence type="ECO:0000259" key="2">
    <source>
        <dbReference type="SMART" id="SM00832"/>
    </source>
</evidence>
<dbReference type="GO" id="GO:0005615">
    <property type="term" value="C:extracellular space"/>
    <property type="evidence" value="ECO:0007669"/>
    <property type="project" value="TreeGrafter"/>
</dbReference>
<organism evidence="3 4">
    <name type="scientific">Motacilla alba</name>
    <name type="common">White wagtail</name>
    <name type="synonym">Pied wagtail</name>
    <dbReference type="NCBI Taxonomy" id="45807"/>
    <lineage>
        <taxon>Eukaryota</taxon>
        <taxon>Metazoa</taxon>
        <taxon>Chordata</taxon>
        <taxon>Craniata</taxon>
        <taxon>Vertebrata</taxon>
        <taxon>Euteleostomi</taxon>
        <taxon>Archelosauria</taxon>
        <taxon>Archosauria</taxon>
        <taxon>Dinosauria</taxon>
        <taxon>Saurischia</taxon>
        <taxon>Theropoda</taxon>
        <taxon>Coelurosauria</taxon>
        <taxon>Aves</taxon>
        <taxon>Neognathae</taxon>
        <taxon>Neoaves</taxon>
        <taxon>Telluraves</taxon>
        <taxon>Australaves</taxon>
        <taxon>Passeriformes</taxon>
        <taxon>Passeroidea</taxon>
        <taxon>Motacillidae</taxon>
        <taxon>Motacilla</taxon>
    </lineage>
</organism>
<dbReference type="SMART" id="SM00832">
    <property type="entry name" value="C8"/>
    <property type="match status" value="1"/>
</dbReference>
<evidence type="ECO:0000256" key="1">
    <source>
        <dbReference type="ARBA" id="ARBA00023157"/>
    </source>
</evidence>
<feature type="non-terminal residue" evidence="3">
    <location>
        <position position="75"/>
    </location>
</feature>
<keyword evidence="1" id="KW-1015">Disulfide bond</keyword>